<dbReference type="InterPro" id="IPR052533">
    <property type="entry name" value="WalJ/YycJ-like"/>
</dbReference>
<gene>
    <name evidence="2" type="primary">yycJ</name>
    <name evidence="2" type="ORF">MFFC18_00990</name>
</gene>
<evidence type="ECO:0000259" key="1">
    <source>
        <dbReference type="SMART" id="SM00849"/>
    </source>
</evidence>
<dbReference type="SMART" id="SM00849">
    <property type="entry name" value="Lactamase_B"/>
    <property type="match status" value="1"/>
</dbReference>
<dbReference type="GO" id="GO:0016787">
    <property type="term" value="F:hydrolase activity"/>
    <property type="evidence" value="ECO:0007669"/>
    <property type="project" value="UniProtKB-KW"/>
</dbReference>
<dbReference type="AlphaFoldDB" id="A0A5B9P5J8"/>
<dbReference type="RefSeq" id="WP_075085689.1">
    <property type="nucleotide sequence ID" value="NZ_CP042912.1"/>
</dbReference>
<feature type="domain" description="Metallo-beta-lactamase" evidence="1">
    <location>
        <begin position="11"/>
        <end position="191"/>
    </location>
</feature>
<keyword evidence="2" id="KW-0378">Hydrolase</keyword>
<dbReference type="Gene3D" id="3.60.15.10">
    <property type="entry name" value="Ribonuclease Z/Hydroxyacylglutathione hydrolase-like"/>
    <property type="match status" value="1"/>
</dbReference>
<dbReference type="OrthoDB" id="9781189at2"/>
<dbReference type="STRING" id="980251.GCA_001642875_03662"/>
<dbReference type="Pfam" id="PF12706">
    <property type="entry name" value="Lactamase_B_2"/>
    <property type="match status" value="1"/>
</dbReference>
<proteinExistence type="predicted"/>
<dbReference type="InterPro" id="IPR001279">
    <property type="entry name" value="Metallo-B-lactamas"/>
</dbReference>
<dbReference type="EC" id="3.-.-.-" evidence="2"/>
<keyword evidence="3" id="KW-1185">Reference proteome</keyword>
<sequence>MKVISLQSGSNGNCFYVETPTTRLLFDAGISARQAQLRLAQHGRDINDVDALLISHDHSDHAKGMGVFQRKFGFPVYLTRRTLAASQRFLGSRSMNRVRFFAAGSTIAFRDVAVHTIPTPHDSAEGVAFVVEHAGQRVGILTDLGHAFDGLRDVLRSLDAVIIESNYDDGMLEHGRYPQQLKKRIRGNGGHLSNEDAAQLLRNTVDETKDNFRLQWACLCHLSEDNNTPDVARETHQKLLGDLVEIHVASRYDVSDVMEVK</sequence>
<reference evidence="2 3" key="1">
    <citation type="submission" date="2019-08" db="EMBL/GenBank/DDBJ databases">
        <title>Deep-cultivation of Planctomycetes and their phenomic and genomic characterization uncovers novel biology.</title>
        <authorList>
            <person name="Wiegand S."/>
            <person name="Jogler M."/>
            <person name="Boedeker C."/>
            <person name="Pinto D."/>
            <person name="Vollmers J."/>
            <person name="Rivas-Marin E."/>
            <person name="Kohn T."/>
            <person name="Peeters S.H."/>
            <person name="Heuer A."/>
            <person name="Rast P."/>
            <person name="Oberbeckmann S."/>
            <person name="Bunk B."/>
            <person name="Jeske O."/>
            <person name="Meyerdierks A."/>
            <person name="Storesund J.E."/>
            <person name="Kallscheuer N."/>
            <person name="Luecker S."/>
            <person name="Lage O.M."/>
            <person name="Pohl T."/>
            <person name="Merkel B.J."/>
            <person name="Hornburger P."/>
            <person name="Mueller R.-W."/>
            <person name="Bruemmer F."/>
            <person name="Labrenz M."/>
            <person name="Spormann A.M."/>
            <person name="Op den Camp H."/>
            <person name="Overmann J."/>
            <person name="Amann R."/>
            <person name="Jetten M.S.M."/>
            <person name="Mascher T."/>
            <person name="Medema M.H."/>
            <person name="Devos D.P."/>
            <person name="Kaster A.-K."/>
            <person name="Ovreas L."/>
            <person name="Rohde M."/>
            <person name="Galperin M.Y."/>
            <person name="Jogler C."/>
        </authorList>
    </citation>
    <scope>NUCLEOTIDE SEQUENCE [LARGE SCALE GENOMIC DNA]</scope>
    <source>
        <strain evidence="2 3">FC18</strain>
    </source>
</reference>
<dbReference type="InterPro" id="IPR036866">
    <property type="entry name" value="RibonucZ/Hydroxyglut_hydro"/>
</dbReference>
<evidence type="ECO:0000313" key="2">
    <source>
        <dbReference type="EMBL" id="QEG20252.1"/>
    </source>
</evidence>
<dbReference type="PANTHER" id="PTHR47619:SF1">
    <property type="entry name" value="EXODEOXYRIBONUCLEASE WALJ"/>
    <property type="match status" value="1"/>
</dbReference>
<organism evidence="2 3">
    <name type="scientific">Mariniblastus fucicola</name>
    <dbReference type="NCBI Taxonomy" id="980251"/>
    <lineage>
        <taxon>Bacteria</taxon>
        <taxon>Pseudomonadati</taxon>
        <taxon>Planctomycetota</taxon>
        <taxon>Planctomycetia</taxon>
        <taxon>Pirellulales</taxon>
        <taxon>Pirellulaceae</taxon>
        <taxon>Mariniblastus</taxon>
    </lineage>
</organism>
<name>A0A5B9P5J8_9BACT</name>
<dbReference type="KEGG" id="mff:MFFC18_00990"/>
<dbReference type="EMBL" id="CP042912">
    <property type="protein sequence ID" value="QEG20252.1"/>
    <property type="molecule type" value="Genomic_DNA"/>
</dbReference>
<dbReference type="Proteomes" id="UP000322214">
    <property type="component" value="Chromosome"/>
</dbReference>
<accession>A0A5B9P5J8</accession>
<protein>
    <submittedName>
        <fullName evidence="2">Metallo-hydrolase YycJ</fullName>
        <ecNumber evidence="2">3.-.-.-</ecNumber>
    </submittedName>
</protein>
<dbReference type="SUPFAM" id="SSF56281">
    <property type="entry name" value="Metallo-hydrolase/oxidoreductase"/>
    <property type="match status" value="1"/>
</dbReference>
<dbReference type="PANTHER" id="PTHR47619">
    <property type="entry name" value="METALLO-HYDROLASE YYCJ-RELATED"/>
    <property type="match status" value="1"/>
</dbReference>
<evidence type="ECO:0000313" key="3">
    <source>
        <dbReference type="Proteomes" id="UP000322214"/>
    </source>
</evidence>